<dbReference type="OrthoDB" id="8537427at2"/>
<dbReference type="RefSeq" id="WP_138319109.1">
    <property type="nucleotide sequence ID" value="NZ_VCBC01000005.1"/>
</dbReference>
<proteinExistence type="predicted"/>
<evidence type="ECO:0000313" key="2">
    <source>
        <dbReference type="Proteomes" id="UP000307790"/>
    </source>
</evidence>
<comment type="caution">
    <text evidence="1">The sequence shown here is derived from an EMBL/GenBank/DDBJ whole genome shotgun (WGS) entry which is preliminary data.</text>
</comment>
<dbReference type="SUPFAM" id="SSF52833">
    <property type="entry name" value="Thioredoxin-like"/>
    <property type="match status" value="1"/>
</dbReference>
<dbReference type="InterPro" id="IPR008554">
    <property type="entry name" value="Glutaredoxin-like"/>
</dbReference>
<accession>A0A5R9IP38</accession>
<keyword evidence="2" id="KW-1185">Reference proteome</keyword>
<reference evidence="1 2" key="1">
    <citation type="submission" date="2019-05" db="EMBL/GenBank/DDBJ databases">
        <title>Genome sequences of Thalassotalea litorea 1K03283.</title>
        <authorList>
            <person name="Zhang D."/>
        </authorList>
    </citation>
    <scope>NUCLEOTIDE SEQUENCE [LARGE SCALE GENOMIC DNA]</scope>
    <source>
        <strain evidence="1 2">MCCC 1K03283</strain>
    </source>
</reference>
<name>A0A5R9IP38_9GAMM</name>
<dbReference type="Proteomes" id="UP000307790">
    <property type="component" value="Unassembled WGS sequence"/>
</dbReference>
<protein>
    <submittedName>
        <fullName evidence="1">Glutaredoxin family protein</fullName>
    </submittedName>
</protein>
<organism evidence="1 2">
    <name type="scientific">Thalassotalea litorea</name>
    <dbReference type="NCBI Taxonomy" id="2020715"/>
    <lineage>
        <taxon>Bacteria</taxon>
        <taxon>Pseudomonadati</taxon>
        <taxon>Pseudomonadota</taxon>
        <taxon>Gammaproteobacteria</taxon>
        <taxon>Alteromonadales</taxon>
        <taxon>Colwelliaceae</taxon>
        <taxon>Thalassotalea</taxon>
    </lineage>
</organism>
<dbReference type="Gene3D" id="3.40.30.10">
    <property type="entry name" value="Glutaredoxin"/>
    <property type="match status" value="1"/>
</dbReference>
<sequence>MNKIYLYGTAGCHLCDLALALCNQSASIDQEQLEYRDIVDDPVWLEKFKNTIPVIEVQGRDQVLGWPFDLEQLNEFIDGNN</sequence>
<dbReference type="AlphaFoldDB" id="A0A5R9IP38"/>
<dbReference type="Pfam" id="PF05768">
    <property type="entry name" value="Glrx-like"/>
    <property type="match status" value="1"/>
</dbReference>
<evidence type="ECO:0000313" key="1">
    <source>
        <dbReference type="EMBL" id="TLU66233.1"/>
    </source>
</evidence>
<dbReference type="EMBL" id="VCBC01000005">
    <property type="protein sequence ID" value="TLU66233.1"/>
    <property type="molecule type" value="Genomic_DNA"/>
</dbReference>
<dbReference type="InterPro" id="IPR036249">
    <property type="entry name" value="Thioredoxin-like_sf"/>
</dbReference>
<gene>
    <name evidence="1" type="ORF">FE810_05875</name>
</gene>